<sequence length="253" mass="28095">MTTAKRDIEVAIDVFVHGFSADKSRSFPYEASRVGPLWLMRDAERKNARDYRGEEWVVHDVTAEEADAIVRQHARPGFAVSVVIADGEQDQLVRTAYKALGYRLLRTEGFFVQPLRQIPDPPAAVSVERVQTVERAAQLAKIIRRRPIAADLLGDGAPFRQYVALDGDAIVGRVRSIDAVGATWCSAMYVEPSHRRRGIGQALMSKMLQDDRACGSRCSVLMATHAGALLYPRMGYERIGTLLIFGPKSRTPL</sequence>
<dbReference type="EMBL" id="JACDTY010000003">
    <property type="protein sequence ID" value="MBA1140230.1"/>
    <property type="molecule type" value="Genomic_DNA"/>
</dbReference>
<evidence type="ECO:0000313" key="2">
    <source>
        <dbReference type="EMBL" id="MBA1140230.1"/>
    </source>
</evidence>
<reference evidence="2 3" key="1">
    <citation type="submission" date="2020-07" db="EMBL/GenBank/DDBJ databases">
        <title>Definition of the novel symbiovar canariense within Mesorhizobium novociceri, a new species of genus Mesorhizobium nodulating Cicer canariense in the Caldera de Taburiente National Park (La Palma, Canary Islands).</title>
        <authorList>
            <person name="Leon-Barrios M."/>
            <person name="Perez-Yepez J."/>
            <person name="Flores-Felix J.D."/>
            <person name="Ramirez-Baena M.H."/>
            <person name="Pulido-Suarez L."/>
            <person name="Igual J.M."/>
            <person name="Velazquez E."/>
            <person name="Peix A."/>
        </authorList>
    </citation>
    <scope>NUCLEOTIDE SEQUENCE [LARGE SCALE GENOMIC DNA]</scope>
    <source>
        <strain evidence="2 3">CCANP35</strain>
    </source>
</reference>
<accession>A0A838B432</accession>
<dbReference type="Proteomes" id="UP000558284">
    <property type="component" value="Unassembled WGS sequence"/>
</dbReference>
<gene>
    <name evidence="2" type="ORF">H0241_08145</name>
</gene>
<dbReference type="SUPFAM" id="SSF55729">
    <property type="entry name" value="Acyl-CoA N-acyltransferases (Nat)"/>
    <property type="match status" value="1"/>
</dbReference>
<proteinExistence type="predicted"/>
<keyword evidence="3" id="KW-1185">Reference proteome</keyword>
<feature type="domain" description="N-acetyltransferase" evidence="1">
    <location>
        <begin position="125"/>
        <end position="253"/>
    </location>
</feature>
<dbReference type="InterPro" id="IPR000182">
    <property type="entry name" value="GNAT_dom"/>
</dbReference>
<dbReference type="GO" id="GO:0016747">
    <property type="term" value="F:acyltransferase activity, transferring groups other than amino-acyl groups"/>
    <property type="evidence" value="ECO:0007669"/>
    <property type="project" value="InterPro"/>
</dbReference>
<protein>
    <submittedName>
        <fullName evidence="2">GNAT family N-acetyltransferase</fullName>
    </submittedName>
</protein>
<evidence type="ECO:0000259" key="1">
    <source>
        <dbReference type="PROSITE" id="PS51186"/>
    </source>
</evidence>
<keyword evidence="2" id="KW-0808">Transferase</keyword>
<dbReference type="AlphaFoldDB" id="A0A838B432"/>
<dbReference type="Pfam" id="PF13508">
    <property type="entry name" value="Acetyltransf_7"/>
    <property type="match status" value="1"/>
</dbReference>
<dbReference type="InterPro" id="IPR016181">
    <property type="entry name" value="Acyl_CoA_acyltransferase"/>
</dbReference>
<dbReference type="CDD" id="cd04301">
    <property type="entry name" value="NAT_SF"/>
    <property type="match status" value="1"/>
</dbReference>
<dbReference type="Gene3D" id="3.40.630.30">
    <property type="match status" value="1"/>
</dbReference>
<comment type="caution">
    <text evidence="2">The sequence shown here is derived from an EMBL/GenBank/DDBJ whole genome shotgun (WGS) entry which is preliminary data.</text>
</comment>
<organism evidence="2 3">
    <name type="scientific">Mesorhizobium neociceri</name>
    <dbReference type="NCBI Taxonomy" id="1307853"/>
    <lineage>
        <taxon>Bacteria</taxon>
        <taxon>Pseudomonadati</taxon>
        <taxon>Pseudomonadota</taxon>
        <taxon>Alphaproteobacteria</taxon>
        <taxon>Hyphomicrobiales</taxon>
        <taxon>Phyllobacteriaceae</taxon>
        <taxon>Mesorhizobium</taxon>
    </lineage>
</organism>
<dbReference type="RefSeq" id="WP_181056927.1">
    <property type="nucleotide sequence ID" value="NZ_JACDTY010000003.1"/>
</dbReference>
<name>A0A838B432_9HYPH</name>
<dbReference type="PROSITE" id="PS51186">
    <property type="entry name" value="GNAT"/>
    <property type="match status" value="1"/>
</dbReference>
<evidence type="ECO:0000313" key="3">
    <source>
        <dbReference type="Proteomes" id="UP000558284"/>
    </source>
</evidence>